<accession>A0AAP0KAM8</accession>
<feature type="compositionally biased region" description="Acidic residues" evidence="1">
    <location>
        <begin position="83"/>
        <end position="92"/>
    </location>
</feature>
<organism evidence="2 3">
    <name type="scientific">Stephania cephalantha</name>
    <dbReference type="NCBI Taxonomy" id="152367"/>
    <lineage>
        <taxon>Eukaryota</taxon>
        <taxon>Viridiplantae</taxon>
        <taxon>Streptophyta</taxon>
        <taxon>Embryophyta</taxon>
        <taxon>Tracheophyta</taxon>
        <taxon>Spermatophyta</taxon>
        <taxon>Magnoliopsida</taxon>
        <taxon>Ranunculales</taxon>
        <taxon>Menispermaceae</taxon>
        <taxon>Menispermoideae</taxon>
        <taxon>Cissampelideae</taxon>
        <taxon>Stephania</taxon>
    </lineage>
</organism>
<sequence length="105" mass="11931">MQASQMYFLSYPSVKNAHNNWQATCRLQPKFIDEHNLVENVDSAPTQQYAFQEQLPEHDTEVDISNNVPILLADLNGAHMSDDDKEDDESDNSEFSSNNENGDEP</sequence>
<dbReference type="EMBL" id="JBBNAG010000003">
    <property type="protein sequence ID" value="KAK9148188.1"/>
    <property type="molecule type" value="Genomic_DNA"/>
</dbReference>
<gene>
    <name evidence="2" type="ORF">Scep_006945</name>
</gene>
<protein>
    <submittedName>
        <fullName evidence="2">Uncharacterized protein</fullName>
    </submittedName>
</protein>
<dbReference type="Proteomes" id="UP001419268">
    <property type="component" value="Unassembled WGS sequence"/>
</dbReference>
<evidence type="ECO:0000313" key="3">
    <source>
        <dbReference type="Proteomes" id="UP001419268"/>
    </source>
</evidence>
<feature type="region of interest" description="Disordered" evidence="1">
    <location>
        <begin position="75"/>
        <end position="105"/>
    </location>
</feature>
<keyword evidence="3" id="KW-1185">Reference proteome</keyword>
<evidence type="ECO:0000313" key="2">
    <source>
        <dbReference type="EMBL" id="KAK9148188.1"/>
    </source>
</evidence>
<feature type="compositionally biased region" description="Low complexity" evidence="1">
    <location>
        <begin position="93"/>
        <end position="105"/>
    </location>
</feature>
<proteinExistence type="predicted"/>
<reference evidence="2 3" key="1">
    <citation type="submission" date="2024-01" db="EMBL/GenBank/DDBJ databases">
        <title>Genome assemblies of Stephania.</title>
        <authorList>
            <person name="Yang L."/>
        </authorList>
    </citation>
    <scope>NUCLEOTIDE SEQUENCE [LARGE SCALE GENOMIC DNA]</scope>
    <source>
        <strain evidence="2">JXDWG</strain>
        <tissue evidence="2">Leaf</tissue>
    </source>
</reference>
<name>A0AAP0KAM8_9MAGN</name>
<dbReference type="AlphaFoldDB" id="A0AAP0KAM8"/>
<comment type="caution">
    <text evidence="2">The sequence shown here is derived from an EMBL/GenBank/DDBJ whole genome shotgun (WGS) entry which is preliminary data.</text>
</comment>
<evidence type="ECO:0000256" key="1">
    <source>
        <dbReference type="SAM" id="MobiDB-lite"/>
    </source>
</evidence>